<dbReference type="EMBL" id="GL377764">
    <property type="protein sequence ID" value="EFJ04683.1"/>
    <property type="molecule type" value="Genomic_DNA"/>
</dbReference>
<dbReference type="PANTHER" id="PTHR44303">
    <property type="entry name" value="DNAJ HOMOLOG SUBFAMILY C MEMBER 16"/>
    <property type="match status" value="1"/>
</dbReference>
<dbReference type="AlphaFoldDB" id="D8TF80"/>
<dbReference type="PANTHER" id="PTHR44303:SF2">
    <property type="entry name" value="DNAJ HOMOLOG SUBFAMILY C MEMBER 16"/>
    <property type="match status" value="1"/>
</dbReference>
<proteinExistence type="predicted"/>
<sequence>MLFVIPAEVLEGQVNLLRVELGEVQLTKLLGGKRWTRCHGIPSLVAKPLGSEFIKNPGPHKVLVKDILFSDTEERPFPFRREAAKKDSELMSFGCVLWRQEEASILKSRFGLELAPAVVFIKDPGVQPITVYGKILLFGSFEIISFTLR</sequence>
<dbReference type="InterPro" id="IPR052448">
    <property type="entry name" value="DnaJ_C16_autophagy_reg"/>
</dbReference>
<dbReference type="Proteomes" id="UP000001514">
    <property type="component" value="Unassembled WGS sequence"/>
</dbReference>
<organism evidence="2">
    <name type="scientific">Selaginella moellendorffii</name>
    <name type="common">Spikemoss</name>
    <dbReference type="NCBI Taxonomy" id="88036"/>
    <lineage>
        <taxon>Eukaryota</taxon>
        <taxon>Viridiplantae</taxon>
        <taxon>Streptophyta</taxon>
        <taxon>Embryophyta</taxon>
        <taxon>Tracheophyta</taxon>
        <taxon>Lycopodiopsida</taxon>
        <taxon>Selaginellales</taxon>
        <taxon>Selaginellaceae</taxon>
        <taxon>Selaginella</taxon>
    </lineage>
</organism>
<protein>
    <submittedName>
        <fullName evidence="1">Uncharacterized protein</fullName>
    </submittedName>
</protein>
<dbReference type="Gramene" id="EFJ04683">
    <property type="protein sequence ID" value="EFJ04683"/>
    <property type="gene ID" value="SELMODRAFT_432178"/>
</dbReference>
<evidence type="ECO:0000313" key="1">
    <source>
        <dbReference type="EMBL" id="EFJ04683.1"/>
    </source>
</evidence>
<dbReference type="KEGG" id="smo:SELMODRAFT_432178"/>
<feature type="non-terminal residue" evidence="1">
    <location>
        <position position="149"/>
    </location>
</feature>
<reference evidence="1 2" key="1">
    <citation type="journal article" date="2011" name="Science">
        <title>The Selaginella genome identifies genetic changes associated with the evolution of vascular plants.</title>
        <authorList>
            <person name="Banks J.A."/>
            <person name="Nishiyama T."/>
            <person name="Hasebe M."/>
            <person name="Bowman J.L."/>
            <person name="Gribskov M."/>
            <person name="dePamphilis C."/>
            <person name="Albert V.A."/>
            <person name="Aono N."/>
            <person name="Aoyama T."/>
            <person name="Ambrose B.A."/>
            <person name="Ashton N.W."/>
            <person name="Axtell M.J."/>
            <person name="Barker E."/>
            <person name="Barker M.S."/>
            <person name="Bennetzen J.L."/>
            <person name="Bonawitz N.D."/>
            <person name="Chapple C."/>
            <person name="Cheng C."/>
            <person name="Correa L.G."/>
            <person name="Dacre M."/>
            <person name="DeBarry J."/>
            <person name="Dreyer I."/>
            <person name="Elias M."/>
            <person name="Engstrom E.M."/>
            <person name="Estelle M."/>
            <person name="Feng L."/>
            <person name="Finet C."/>
            <person name="Floyd S.K."/>
            <person name="Frommer W.B."/>
            <person name="Fujita T."/>
            <person name="Gramzow L."/>
            <person name="Gutensohn M."/>
            <person name="Harholt J."/>
            <person name="Hattori M."/>
            <person name="Heyl A."/>
            <person name="Hirai T."/>
            <person name="Hiwatashi Y."/>
            <person name="Ishikawa M."/>
            <person name="Iwata M."/>
            <person name="Karol K.G."/>
            <person name="Koehler B."/>
            <person name="Kolukisaoglu U."/>
            <person name="Kubo M."/>
            <person name="Kurata T."/>
            <person name="Lalonde S."/>
            <person name="Li K."/>
            <person name="Li Y."/>
            <person name="Litt A."/>
            <person name="Lyons E."/>
            <person name="Manning G."/>
            <person name="Maruyama T."/>
            <person name="Michael T.P."/>
            <person name="Mikami K."/>
            <person name="Miyazaki S."/>
            <person name="Morinaga S."/>
            <person name="Murata T."/>
            <person name="Mueller-Roeber B."/>
            <person name="Nelson D.R."/>
            <person name="Obara M."/>
            <person name="Oguri Y."/>
            <person name="Olmstead R.G."/>
            <person name="Onodera N."/>
            <person name="Petersen B.L."/>
            <person name="Pils B."/>
            <person name="Prigge M."/>
            <person name="Rensing S.A."/>
            <person name="Riano-Pachon D.M."/>
            <person name="Roberts A.W."/>
            <person name="Sato Y."/>
            <person name="Scheller H.V."/>
            <person name="Schulz B."/>
            <person name="Schulz C."/>
            <person name="Shakirov E.V."/>
            <person name="Shibagaki N."/>
            <person name="Shinohara N."/>
            <person name="Shippen D.E."/>
            <person name="Soerensen I."/>
            <person name="Sotooka R."/>
            <person name="Sugimoto N."/>
            <person name="Sugita M."/>
            <person name="Sumikawa N."/>
            <person name="Tanurdzic M."/>
            <person name="Theissen G."/>
            <person name="Ulvskov P."/>
            <person name="Wakazuki S."/>
            <person name="Weng J.K."/>
            <person name="Willats W.W."/>
            <person name="Wipf D."/>
            <person name="Wolf P.G."/>
            <person name="Yang L."/>
            <person name="Zimmer A.D."/>
            <person name="Zhu Q."/>
            <person name="Mitros T."/>
            <person name="Hellsten U."/>
            <person name="Loque D."/>
            <person name="Otillar R."/>
            <person name="Salamov A."/>
            <person name="Schmutz J."/>
            <person name="Shapiro H."/>
            <person name="Lindquist E."/>
            <person name="Lucas S."/>
            <person name="Rokhsar D."/>
            <person name="Grigoriev I.V."/>
        </authorList>
    </citation>
    <scope>NUCLEOTIDE SEQUENCE [LARGE SCALE GENOMIC DNA]</scope>
</reference>
<dbReference type="InParanoid" id="D8TF80"/>
<name>D8TF80_SELML</name>
<dbReference type="HOGENOM" id="CLU_1754473_0_0_1"/>
<accession>D8TF80</accession>
<gene>
    <name evidence="1" type="ORF">SELMODRAFT_432178</name>
</gene>
<dbReference type="STRING" id="88036.D8TF80"/>
<evidence type="ECO:0000313" key="2">
    <source>
        <dbReference type="Proteomes" id="UP000001514"/>
    </source>
</evidence>
<keyword evidence="2" id="KW-1185">Reference proteome</keyword>